<dbReference type="AlphaFoldDB" id="A0A4Z2J626"/>
<comment type="caution">
    <text evidence="1">The sequence shown here is derived from an EMBL/GenBank/DDBJ whole genome shotgun (WGS) entry which is preliminary data.</text>
</comment>
<name>A0A4Z2J626_9TELE</name>
<dbReference type="EMBL" id="SRLO01000020">
    <property type="protein sequence ID" value="TNN85467.1"/>
    <property type="molecule type" value="Genomic_DNA"/>
</dbReference>
<accession>A0A4Z2J626</accession>
<keyword evidence="2" id="KW-1185">Reference proteome</keyword>
<protein>
    <submittedName>
        <fullName evidence="1">Uncharacterized protein</fullName>
    </submittedName>
</protein>
<evidence type="ECO:0000313" key="2">
    <source>
        <dbReference type="Proteomes" id="UP000314294"/>
    </source>
</evidence>
<proteinExistence type="predicted"/>
<sequence>MLFSLSQAAELRPEGEETFHPPPLEISPVLVSPNASANASDLHLTHCHSALITDLFLFVCLIWPSLRSEEFGSIVIISPRWDRPPSWILLSSSVSVSVGGLSASIFPQHGMASSF</sequence>
<evidence type="ECO:0000313" key="1">
    <source>
        <dbReference type="EMBL" id="TNN85467.1"/>
    </source>
</evidence>
<gene>
    <name evidence="1" type="ORF">EYF80_004099</name>
</gene>
<reference evidence="1 2" key="1">
    <citation type="submission" date="2019-03" db="EMBL/GenBank/DDBJ databases">
        <title>First draft genome of Liparis tanakae, snailfish: a comprehensive survey of snailfish specific genes.</title>
        <authorList>
            <person name="Kim W."/>
            <person name="Song I."/>
            <person name="Jeong J.-H."/>
            <person name="Kim D."/>
            <person name="Kim S."/>
            <person name="Ryu S."/>
            <person name="Song J.Y."/>
            <person name="Lee S.K."/>
        </authorList>
    </citation>
    <scope>NUCLEOTIDE SEQUENCE [LARGE SCALE GENOMIC DNA]</scope>
    <source>
        <tissue evidence="1">Muscle</tissue>
    </source>
</reference>
<dbReference type="Proteomes" id="UP000314294">
    <property type="component" value="Unassembled WGS sequence"/>
</dbReference>
<organism evidence="1 2">
    <name type="scientific">Liparis tanakae</name>
    <name type="common">Tanaka's snailfish</name>
    <dbReference type="NCBI Taxonomy" id="230148"/>
    <lineage>
        <taxon>Eukaryota</taxon>
        <taxon>Metazoa</taxon>
        <taxon>Chordata</taxon>
        <taxon>Craniata</taxon>
        <taxon>Vertebrata</taxon>
        <taxon>Euteleostomi</taxon>
        <taxon>Actinopterygii</taxon>
        <taxon>Neopterygii</taxon>
        <taxon>Teleostei</taxon>
        <taxon>Neoteleostei</taxon>
        <taxon>Acanthomorphata</taxon>
        <taxon>Eupercaria</taxon>
        <taxon>Perciformes</taxon>
        <taxon>Cottioidei</taxon>
        <taxon>Cottales</taxon>
        <taxon>Liparidae</taxon>
        <taxon>Liparis</taxon>
    </lineage>
</organism>